<dbReference type="HOGENOM" id="CLU_441647_0_0_1"/>
<proteinExistence type="predicted"/>
<dbReference type="AlphaFoldDB" id="B3MR85"/>
<evidence type="ECO:0000313" key="3">
    <source>
        <dbReference type="Proteomes" id="UP000007801"/>
    </source>
</evidence>
<keyword evidence="1" id="KW-0175">Coiled coil</keyword>
<name>B3MR85_DROAN</name>
<dbReference type="Proteomes" id="UP000007801">
    <property type="component" value="Unassembled WGS sequence"/>
</dbReference>
<evidence type="ECO:0000313" key="2">
    <source>
        <dbReference type="EMBL" id="EDV34290.2"/>
    </source>
</evidence>
<dbReference type="GeneID" id="6503734"/>
<dbReference type="InParanoid" id="B3MR85"/>
<evidence type="ECO:0000256" key="1">
    <source>
        <dbReference type="SAM" id="Coils"/>
    </source>
</evidence>
<reference evidence="2 3" key="1">
    <citation type="journal article" date="2007" name="Nature">
        <title>Evolution of genes and genomes on the Drosophila phylogeny.</title>
        <authorList>
            <consortium name="Drosophila 12 Genomes Consortium"/>
            <person name="Clark A.G."/>
            <person name="Eisen M.B."/>
            <person name="Smith D.R."/>
            <person name="Bergman C.M."/>
            <person name="Oliver B."/>
            <person name="Markow T.A."/>
            <person name="Kaufman T.C."/>
            <person name="Kellis M."/>
            <person name="Gelbart W."/>
            <person name="Iyer V.N."/>
            <person name="Pollard D.A."/>
            <person name="Sackton T.B."/>
            <person name="Larracuente A.M."/>
            <person name="Singh N.D."/>
            <person name="Abad J.P."/>
            <person name="Abt D.N."/>
            <person name="Adryan B."/>
            <person name="Aguade M."/>
            <person name="Akashi H."/>
            <person name="Anderson W.W."/>
            <person name="Aquadro C.F."/>
            <person name="Ardell D.H."/>
            <person name="Arguello R."/>
            <person name="Artieri C.G."/>
            <person name="Barbash D.A."/>
            <person name="Barker D."/>
            <person name="Barsanti P."/>
            <person name="Batterham P."/>
            <person name="Batzoglou S."/>
            <person name="Begun D."/>
            <person name="Bhutkar A."/>
            <person name="Blanco E."/>
            <person name="Bosak S.A."/>
            <person name="Bradley R.K."/>
            <person name="Brand A.D."/>
            <person name="Brent M.R."/>
            <person name="Brooks A.N."/>
            <person name="Brown R.H."/>
            <person name="Butlin R.K."/>
            <person name="Caggese C."/>
            <person name="Calvi B.R."/>
            <person name="Bernardo de Carvalho A."/>
            <person name="Caspi A."/>
            <person name="Castrezana S."/>
            <person name="Celniker S.E."/>
            <person name="Chang J.L."/>
            <person name="Chapple C."/>
            <person name="Chatterji S."/>
            <person name="Chinwalla A."/>
            <person name="Civetta A."/>
            <person name="Clifton S.W."/>
            <person name="Comeron J.M."/>
            <person name="Costello J.C."/>
            <person name="Coyne J.A."/>
            <person name="Daub J."/>
            <person name="David R.G."/>
            <person name="Delcher A.L."/>
            <person name="Delehaunty K."/>
            <person name="Do C.B."/>
            <person name="Ebling H."/>
            <person name="Edwards K."/>
            <person name="Eickbush T."/>
            <person name="Evans J.D."/>
            <person name="Filipski A."/>
            <person name="Findeiss S."/>
            <person name="Freyhult E."/>
            <person name="Fulton L."/>
            <person name="Fulton R."/>
            <person name="Garcia A.C."/>
            <person name="Gardiner A."/>
            <person name="Garfield D.A."/>
            <person name="Garvin B.E."/>
            <person name="Gibson G."/>
            <person name="Gilbert D."/>
            <person name="Gnerre S."/>
            <person name="Godfrey J."/>
            <person name="Good R."/>
            <person name="Gotea V."/>
            <person name="Gravely B."/>
            <person name="Greenberg A.J."/>
            <person name="Griffiths-Jones S."/>
            <person name="Gross S."/>
            <person name="Guigo R."/>
            <person name="Gustafson E.A."/>
            <person name="Haerty W."/>
            <person name="Hahn M.W."/>
            <person name="Halligan D.L."/>
            <person name="Halpern A.L."/>
            <person name="Halter G.M."/>
            <person name="Han M.V."/>
            <person name="Heger A."/>
            <person name="Hillier L."/>
            <person name="Hinrichs A.S."/>
            <person name="Holmes I."/>
            <person name="Hoskins R.A."/>
            <person name="Hubisz M.J."/>
            <person name="Hultmark D."/>
            <person name="Huntley M.A."/>
            <person name="Jaffe D.B."/>
            <person name="Jagadeeshan S."/>
            <person name="Jeck W.R."/>
            <person name="Johnson J."/>
            <person name="Jones C.D."/>
            <person name="Jordan W.C."/>
            <person name="Karpen G.H."/>
            <person name="Kataoka E."/>
            <person name="Keightley P.D."/>
            <person name="Kheradpour P."/>
            <person name="Kirkness E.F."/>
            <person name="Koerich L.B."/>
            <person name="Kristiansen K."/>
            <person name="Kudrna D."/>
            <person name="Kulathinal R.J."/>
            <person name="Kumar S."/>
            <person name="Kwok R."/>
            <person name="Lander E."/>
            <person name="Langley C.H."/>
            <person name="Lapoint R."/>
            <person name="Lazzaro B.P."/>
            <person name="Lee S.J."/>
            <person name="Levesque L."/>
            <person name="Li R."/>
            <person name="Lin C.F."/>
            <person name="Lin M.F."/>
            <person name="Lindblad-Toh K."/>
            <person name="Llopart A."/>
            <person name="Long M."/>
            <person name="Low L."/>
            <person name="Lozovsky E."/>
            <person name="Lu J."/>
            <person name="Luo M."/>
            <person name="Machado C.A."/>
            <person name="Makalowski W."/>
            <person name="Marzo M."/>
            <person name="Matsuda M."/>
            <person name="Matzkin L."/>
            <person name="McAllister B."/>
            <person name="McBride C.S."/>
            <person name="McKernan B."/>
            <person name="McKernan K."/>
            <person name="Mendez-Lago M."/>
            <person name="Minx P."/>
            <person name="Mollenhauer M.U."/>
            <person name="Montooth K."/>
            <person name="Mount S.M."/>
            <person name="Mu X."/>
            <person name="Myers E."/>
            <person name="Negre B."/>
            <person name="Newfeld S."/>
            <person name="Nielsen R."/>
            <person name="Noor M.A."/>
            <person name="O'Grady P."/>
            <person name="Pachter L."/>
            <person name="Papaceit M."/>
            <person name="Parisi M.J."/>
            <person name="Parisi M."/>
            <person name="Parts L."/>
            <person name="Pedersen J.S."/>
            <person name="Pesole G."/>
            <person name="Phillippy A.M."/>
            <person name="Ponting C.P."/>
            <person name="Pop M."/>
            <person name="Porcelli D."/>
            <person name="Powell J.R."/>
            <person name="Prohaska S."/>
            <person name="Pruitt K."/>
            <person name="Puig M."/>
            <person name="Quesneville H."/>
            <person name="Ram K.R."/>
            <person name="Rand D."/>
            <person name="Rasmussen M.D."/>
            <person name="Reed L.K."/>
            <person name="Reenan R."/>
            <person name="Reily A."/>
            <person name="Remington K.A."/>
            <person name="Rieger T.T."/>
            <person name="Ritchie M.G."/>
            <person name="Robin C."/>
            <person name="Rogers Y.H."/>
            <person name="Rohde C."/>
            <person name="Rozas J."/>
            <person name="Rubenfield M.J."/>
            <person name="Ruiz A."/>
            <person name="Russo S."/>
            <person name="Salzberg S.L."/>
            <person name="Sanchez-Gracia A."/>
            <person name="Saranga D.J."/>
            <person name="Sato H."/>
            <person name="Schaeffer S.W."/>
            <person name="Schatz M.C."/>
            <person name="Schlenke T."/>
            <person name="Schwartz R."/>
            <person name="Segarra C."/>
            <person name="Singh R.S."/>
            <person name="Sirot L."/>
            <person name="Sirota M."/>
            <person name="Sisneros N.B."/>
            <person name="Smith C.D."/>
            <person name="Smith T.F."/>
            <person name="Spieth J."/>
            <person name="Stage D.E."/>
            <person name="Stark A."/>
            <person name="Stephan W."/>
            <person name="Strausberg R.L."/>
            <person name="Strempel S."/>
            <person name="Sturgill D."/>
            <person name="Sutton G."/>
            <person name="Sutton G.G."/>
            <person name="Tao W."/>
            <person name="Teichmann S."/>
            <person name="Tobari Y.N."/>
            <person name="Tomimura Y."/>
            <person name="Tsolas J.M."/>
            <person name="Valente V.L."/>
            <person name="Venter E."/>
            <person name="Venter J.C."/>
            <person name="Vicario S."/>
            <person name="Vieira F.G."/>
            <person name="Vilella A.J."/>
            <person name="Villasante A."/>
            <person name="Walenz B."/>
            <person name="Wang J."/>
            <person name="Wasserman M."/>
            <person name="Watts T."/>
            <person name="Wilson D."/>
            <person name="Wilson R.K."/>
            <person name="Wing R.A."/>
            <person name="Wolfner M.F."/>
            <person name="Wong A."/>
            <person name="Wong G.K."/>
            <person name="Wu C.I."/>
            <person name="Wu G."/>
            <person name="Yamamoto D."/>
            <person name="Yang H.P."/>
            <person name="Yang S.P."/>
            <person name="Yorke J.A."/>
            <person name="Yoshida K."/>
            <person name="Zdobnov E."/>
            <person name="Zhang P."/>
            <person name="Zhang Y."/>
            <person name="Zimin A.V."/>
            <person name="Baldwin J."/>
            <person name="Abdouelleil A."/>
            <person name="Abdulkadir J."/>
            <person name="Abebe A."/>
            <person name="Abera B."/>
            <person name="Abreu J."/>
            <person name="Acer S.C."/>
            <person name="Aftuck L."/>
            <person name="Alexander A."/>
            <person name="An P."/>
            <person name="Anderson E."/>
            <person name="Anderson S."/>
            <person name="Arachi H."/>
            <person name="Azer M."/>
            <person name="Bachantsang P."/>
            <person name="Barry A."/>
            <person name="Bayul T."/>
            <person name="Berlin A."/>
            <person name="Bessette D."/>
            <person name="Bloom T."/>
            <person name="Blye J."/>
            <person name="Boguslavskiy L."/>
            <person name="Bonnet C."/>
            <person name="Boukhgalter B."/>
            <person name="Bourzgui I."/>
            <person name="Brown A."/>
            <person name="Cahill P."/>
            <person name="Channer S."/>
            <person name="Cheshatsang Y."/>
            <person name="Chuda L."/>
            <person name="Citroen M."/>
            <person name="Collymore A."/>
            <person name="Cooke P."/>
            <person name="Costello M."/>
            <person name="D'Aco K."/>
            <person name="Daza R."/>
            <person name="De Haan G."/>
            <person name="DeGray S."/>
            <person name="DeMaso C."/>
            <person name="Dhargay N."/>
            <person name="Dooley K."/>
            <person name="Dooley E."/>
            <person name="Doricent M."/>
            <person name="Dorje P."/>
            <person name="Dorjee K."/>
            <person name="Dupes A."/>
            <person name="Elong R."/>
            <person name="Falk J."/>
            <person name="Farina A."/>
            <person name="Faro S."/>
            <person name="Ferguson D."/>
            <person name="Fisher S."/>
            <person name="Foley C.D."/>
            <person name="Franke A."/>
            <person name="Friedrich D."/>
            <person name="Gadbois L."/>
            <person name="Gearin G."/>
            <person name="Gearin C.R."/>
            <person name="Giannoukos G."/>
            <person name="Goode T."/>
            <person name="Graham J."/>
            <person name="Grandbois E."/>
            <person name="Grewal S."/>
            <person name="Gyaltsen K."/>
            <person name="Hafez N."/>
            <person name="Hagos B."/>
            <person name="Hall J."/>
            <person name="Henson C."/>
            <person name="Hollinger A."/>
            <person name="Honan T."/>
            <person name="Huard M.D."/>
            <person name="Hughes L."/>
            <person name="Hurhula B."/>
            <person name="Husby M.E."/>
            <person name="Kamat A."/>
            <person name="Kanga B."/>
            <person name="Kashin S."/>
            <person name="Khazanovich D."/>
            <person name="Kisner P."/>
            <person name="Lance K."/>
            <person name="Lara M."/>
            <person name="Lee W."/>
            <person name="Lennon N."/>
            <person name="Letendre F."/>
            <person name="LeVine R."/>
            <person name="Lipovsky A."/>
            <person name="Liu X."/>
            <person name="Liu J."/>
            <person name="Liu S."/>
            <person name="Lokyitsang T."/>
            <person name="Lokyitsang Y."/>
            <person name="Lubonja R."/>
            <person name="Lui A."/>
            <person name="MacDonald P."/>
            <person name="Magnisalis V."/>
            <person name="Maru K."/>
            <person name="Matthews C."/>
            <person name="McCusker W."/>
            <person name="McDonough S."/>
            <person name="Mehta T."/>
            <person name="Meldrim J."/>
            <person name="Meneus L."/>
            <person name="Mihai O."/>
            <person name="Mihalev A."/>
            <person name="Mihova T."/>
            <person name="Mittelman R."/>
            <person name="Mlenga V."/>
            <person name="Montmayeur A."/>
            <person name="Mulrain L."/>
            <person name="Navidi A."/>
            <person name="Naylor J."/>
            <person name="Negash T."/>
            <person name="Nguyen T."/>
            <person name="Nguyen N."/>
            <person name="Nicol R."/>
            <person name="Norbu C."/>
            <person name="Norbu N."/>
            <person name="Novod N."/>
            <person name="O'Neill B."/>
            <person name="Osman S."/>
            <person name="Markiewicz E."/>
            <person name="Oyono O.L."/>
            <person name="Patti C."/>
            <person name="Phunkhang P."/>
            <person name="Pierre F."/>
            <person name="Priest M."/>
            <person name="Raghuraman S."/>
            <person name="Rege F."/>
            <person name="Reyes R."/>
            <person name="Rise C."/>
            <person name="Rogov P."/>
            <person name="Ross K."/>
            <person name="Ryan E."/>
            <person name="Settipalli S."/>
            <person name="Shea T."/>
            <person name="Sherpa N."/>
            <person name="Shi L."/>
            <person name="Shih D."/>
            <person name="Sparrow T."/>
            <person name="Spaulding J."/>
            <person name="Stalker J."/>
            <person name="Stange-Thomann N."/>
            <person name="Stavropoulos S."/>
            <person name="Stone C."/>
            <person name="Strader C."/>
            <person name="Tesfaye S."/>
            <person name="Thomson T."/>
            <person name="Thoulutsang Y."/>
            <person name="Thoulutsang D."/>
            <person name="Topham K."/>
            <person name="Topping I."/>
            <person name="Tsamla T."/>
            <person name="Vassiliev H."/>
            <person name="Vo A."/>
            <person name="Wangchuk T."/>
            <person name="Wangdi T."/>
            <person name="Weiand M."/>
            <person name="Wilkinson J."/>
            <person name="Wilson A."/>
            <person name="Yadav S."/>
            <person name="Young G."/>
            <person name="Yu Q."/>
            <person name="Zembek L."/>
            <person name="Zhong D."/>
            <person name="Zimmer A."/>
            <person name="Zwirko Z."/>
            <person name="Jaffe D.B."/>
            <person name="Alvarez P."/>
            <person name="Brockman W."/>
            <person name="Butler J."/>
            <person name="Chin C."/>
            <person name="Gnerre S."/>
            <person name="Grabherr M."/>
            <person name="Kleber M."/>
            <person name="Mauceli E."/>
            <person name="MacCallum I."/>
        </authorList>
    </citation>
    <scope>NUCLEOTIDE SEQUENCE [LARGE SCALE GENOMIC DNA]</scope>
    <source>
        <strain evidence="3">Tucson 14024-0371.13</strain>
    </source>
</reference>
<dbReference type="OrthoDB" id="7786950at2759"/>
<dbReference type="EMBL" id="CH902622">
    <property type="protein sequence ID" value="EDV34290.2"/>
    <property type="molecule type" value="Genomic_DNA"/>
</dbReference>
<sequence length="643" mass="74865">MAMLPFVKENVPALQLQPARLAFYGNLHLMLPGDQEMSNSTLVLSRDMKLYEYRRKELVHYIDLRESKLQNLSTELRLYQGPVSSFLRKETTSEEAGSSQDLDCTMLYVPEEMQITFGKYIWMNEKAYVLVHCWKLLLVLYRPQKHGENFELVAEHDAVSSFKMVTGPIPYEAIVELQFENGKRLRTDFQTDALNDEPSTSAGGSNTMENFKELLEQVNSLEAELAAMRQQTQEDFSLWKNQELFGSAAHRSLLQEEKVLVQRFGEVWMRVYGDYLVCGTLLINLNGSYRMNIVYNLKPLVRIEPPKDFRLQHRLFELPVQPNGKPPEDFDQLAQFWACQEQQSRRFKWRPVPKEGLLPPERSAVMLVRLSLGDLIDAKMLQLMAIYDVKRSRDAEDTESRQINLITVDVPELISKLDTLAPKFSPKTMHQDFLTVIMTKEAQCVLKLKFQEAQDRSSFEEHLVSKMNFELFEVEDKKEDQEMNSPDSDILDASIRSTSEPTSAVPLQRIFYNRKPHLQWFGILILRDDPGHYWHIYAQTETRLKLLVQHLKRDLLLLHCNVSVMETNEYVTEPDNVALELEASLREELLAWKELLDENTQGYDYDEDVERYKLKLSHIHRLQLASDVLATMLKRQNAQNSEN</sequence>
<accession>B3MR85</accession>
<organism evidence="2 3">
    <name type="scientific">Drosophila ananassae</name>
    <name type="common">Fruit fly</name>
    <dbReference type="NCBI Taxonomy" id="7217"/>
    <lineage>
        <taxon>Eukaryota</taxon>
        <taxon>Metazoa</taxon>
        <taxon>Ecdysozoa</taxon>
        <taxon>Arthropoda</taxon>
        <taxon>Hexapoda</taxon>
        <taxon>Insecta</taxon>
        <taxon>Pterygota</taxon>
        <taxon>Neoptera</taxon>
        <taxon>Endopterygota</taxon>
        <taxon>Diptera</taxon>
        <taxon>Brachycera</taxon>
        <taxon>Muscomorpha</taxon>
        <taxon>Ephydroidea</taxon>
        <taxon>Drosophilidae</taxon>
        <taxon>Drosophila</taxon>
        <taxon>Sophophora</taxon>
    </lineage>
</organism>
<gene>
    <name evidence="2" type="primary">Dana\GF21045</name>
    <name evidence="2" type="synonym">dana_GLEANR_4273</name>
    <name evidence="2" type="ORF">GF21045</name>
</gene>
<keyword evidence="3" id="KW-1185">Reference proteome</keyword>
<protein>
    <submittedName>
        <fullName evidence="2">Uncharacterized protein</fullName>
    </submittedName>
</protein>
<dbReference type="eggNOG" id="ENOG502RW0I">
    <property type="taxonomic scope" value="Eukaryota"/>
</dbReference>
<feature type="coiled-coil region" evidence="1">
    <location>
        <begin position="204"/>
        <end position="231"/>
    </location>
</feature>
<dbReference type="KEGG" id="dan:6503734"/>
<dbReference type="FunCoup" id="B3MR85">
    <property type="interactions" value="13"/>
</dbReference>